<dbReference type="OrthoDB" id="3350619at2759"/>
<accession>A0A284S0H0</accession>
<organism evidence="2 3">
    <name type="scientific">Armillaria ostoyae</name>
    <name type="common">Armillaria root rot fungus</name>
    <dbReference type="NCBI Taxonomy" id="47428"/>
    <lineage>
        <taxon>Eukaryota</taxon>
        <taxon>Fungi</taxon>
        <taxon>Dikarya</taxon>
        <taxon>Basidiomycota</taxon>
        <taxon>Agaricomycotina</taxon>
        <taxon>Agaricomycetes</taxon>
        <taxon>Agaricomycetidae</taxon>
        <taxon>Agaricales</taxon>
        <taxon>Marasmiineae</taxon>
        <taxon>Physalacriaceae</taxon>
        <taxon>Armillaria</taxon>
    </lineage>
</organism>
<gene>
    <name evidence="2" type="ORF">ARMOST_17976</name>
</gene>
<keyword evidence="3" id="KW-1185">Reference proteome</keyword>
<name>A0A284S0H0_ARMOS</name>
<keyword evidence="1" id="KW-0472">Membrane</keyword>
<dbReference type="Proteomes" id="UP000219338">
    <property type="component" value="Unassembled WGS sequence"/>
</dbReference>
<proteinExistence type="predicted"/>
<keyword evidence="1" id="KW-0812">Transmembrane</keyword>
<evidence type="ECO:0008006" key="4">
    <source>
        <dbReference type="Google" id="ProtNLM"/>
    </source>
</evidence>
<keyword evidence="1" id="KW-1133">Transmembrane helix</keyword>
<reference evidence="3" key="1">
    <citation type="journal article" date="2017" name="Nat. Ecol. Evol.">
        <title>Genome expansion and lineage-specific genetic innovations in the forest pathogenic fungi Armillaria.</title>
        <authorList>
            <person name="Sipos G."/>
            <person name="Prasanna A.N."/>
            <person name="Walter M.C."/>
            <person name="O'Connor E."/>
            <person name="Balint B."/>
            <person name="Krizsan K."/>
            <person name="Kiss B."/>
            <person name="Hess J."/>
            <person name="Varga T."/>
            <person name="Slot J."/>
            <person name="Riley R."/>
            <person name="Boka B."/>
            <person name="Rigling D."/>
            <person name="Barry K."/>
            <person name="Lee J."/>
            <person name="Mihaltcheva S."/>
            <person name="LaButti K."/>
            <person name="Lipzen A."/>
            <person name="Waldron R."/>
            <person name="Moloney N.M."/>
            <person name="Sperisen C."/>
            <person name="Kredics L."/>
            <person name="Vagvoelgyi C."/>
            <person name="Patrignani A."/>
            <person name="Fitzpatrick D."/>
            <person name="Nagy I."/>
            <person name="Doyle S."/>
            <person name="Anderson J.B."/>
            <person name="Grigoriev I.V."/>
            <person name="Gueldener U."/>
            <person name="Muensterkoetter M."/>
            <person name="Nagy L.G."/>
        </authorList>
    </citation>
    <scope>NUCLEOTIDE SEQUENCE [LARGE SCALE GENOMIC DNA]</scope>
    <source>
        <strain evidence="3">C18/9</strain>
    </source>
</reference>
<evidence type="ECO:0000313" key="2">
    <source>
        <dbReference type="EMBL" id="SJL14515.1"/>
    </source>
</evidence>
<protein>
    <recommendedName>
        <fullName evidence="4">Ubiquitin 3 binding protein But2 C-terminal domain-containing protein</fullName>
    </recommendedName>
</protein>
<evidence type="ECO:0000313" key="3">
    <source>
        <dbReference type="Proteomes" id="UP000219338"/>
    </source>
</evidence>
<evidence type="ECO:0000256" key="1">
    <source>
        <dbReference type="SAM" id="Phobius"/>
    </source>
</evidence>
<feature type="transmembrane region" description="Helical" evidence="1">
    <location>
        <begin position="52"/>
        <end position="74"/>
    </location>
</feature>
<sequence>MVAALLQRDRHQYIALDQVVNEAHLSNDSPSEIPVLDNDRRKYTHCYFRMTWIYYVFILCTVIDGIAVVILAALRSGILVVQTTISPDDLPLRNAYTNLDKLYRDHPSSFVLKAPVYNSPLLVGQVSRHEPDRVFPQPMEAYAESNSGYSRLVYQHYLLSDQLTTIVQFRTRDYGLENCSFAFKSPNPDSFKRVAISDDQNILNGITSIKISTIPVDRRLRTKSLSWRSIPSARMHVGSLNISTSGLTVEGSPFYCPSGVYHTFELSCVHYPCYLDLIGEQNPELLYFTAADNMMPS</sequence>
<dbReference type="AlphaFoldDB" id="A0A284S0H0"/>
<dbReference type="EMBL" id="FUEG01000024">
    <property type="protein sequence ID" value="SJL14515.1"/>
    <property type="molecule type" value="Genomic_DNA"/>
</dbReference>